<feature type="binding site" evidence="6">
    <location>
        <position position="242"/>
    </location>
    <ligand>
        <name>S-adenosyl-L-methionine</name>
        <dbReference type="ChEBI" id="CHEBI:59789"/>
    </ligand>
</feature>
<evidence type="ECO:0000256" key="5">
    <source>
        <dbReference type="ARBA" id="ARBA00022691"/>
    </source>
</evidence>
<evidence type="ECO:0000256" key="1">
    <source>
        <dbReference type="ARBA" id="ARBA00009741"/>
    </source>
</evidence>
<dbReference type="Pfam" id="PF06325">
    <property type="entry name" value="PrmA"/>
    <property type="match status" value="1"/>
</dbReference>
<evidence type="ECO:0000256" key="4">
    <source>
        <dbReference type="ARBA" id="ARBA00022679"/>
    </source>
</evidence>
<sequence>MVNTWWELNILSEPDLEDTIFWRLEKFGCRGTSVEIKGNIAIIKAYLPSFKTQLLDLAALSLWLRQDALCVGLPSPMVHWGLIDEEDWSSSWKQHWQPEEIGDRFLINPAWLPLPESLDRLVIRLDPGVAFGTGNHATTQLCLESLEMRFSEVPRSFVDTEEKKEPLIIADIGCGSGILAVGAILLGAGKVYAVDNDPVAVRSTFSNRALNDIRPDYLIPIEGSVDMVRKIIDQPVDGIVCNILADVIIELLPEMTTITKPSTWGIFSGILLEQSQGVADALEQNGWVVATLWKKKEWCCLNARRS</sequence>
<dbReference type="EC" id="2.1.1.-" evidence="6"/>
<comment type="function">
    <text evidence="6">Methylates ribosomal protein L11.</text>
</comment>
<feature type="binding site" evidence="6">
    <location>
        <position position="173"/>
    </location>
    <ligand>
        <name>S-adenosyl-L-methionine</name>
        <dbReference type="ChEBI" id="CHEBI:59789"/>
    </ligand>
</feature>
<feature type="binding site" evidence="6">
    <location>
        <position position="139"/>
    </location>
    <ligand>
        <name>S-adenosyl-L-methionine</name>
        <dbReference type="ChEBI" id="CHEBI:59789"/>
    </ligand>
</feature>
<dbReference type="GO" id="GO:0005737">
    <property type="term" value="C:cytoplasm"/>
    <property type="evidence" value="ECO:0007669"/>
    <property type="project" value="UniProtKB-SubCell"/>
</dbReference>
<comment type="subcellular location">
    <subcellularLocation>
        <location evidence="6">Cytoplasm</location>
    </subcellularLocation>
</comment>
<keyword evidence="4 6" id="KW-0808">Transferase</keyword>
<keyword evidence="2 6" id="KW-0963">Cytoplasm</keyword>
<dbReference type="NCBIfam" id="TIGR00406">
    <property type="entry name" value="prmA"/>
    <property type="match status" value="1"/>
</dbReference>
<dbReference type="GO" id="GO:0032259">
    <property type="term" value="P:methylation"/>
    <property type="evidence" value="ECO:0007669"/>
    <property type="project" value="UniProtKB-KW"/>
</dbReference>
<protein>
    <recommendedName>
        <fullName evidence="6">Ribosomal protein L11 methyltransferase</fullName>
        <shortName evidence="6">L11 Mtase</shortName>
        <ecNumber evidence="6">2.1.1.-</ecNumber>
    </recommendedName>
</protein>
<dbReference type="GO" id="GO:0005840">
    <property type="term" value="C:ribosome"/>
    <property type="evidence" value="ECO:0007669"/>
    <property type="project" value="UniProtKB-KW"/>
</dbReference>
<evidence type="ECO:0000313" key="8">
    <source>
        <dbReference type="Proteomes" id="UP000502433"/>
    </source>
</evidence>
<gene>
    <name evidence="6" type="primary">prmA</name>
    <name evidence="7" type="ORF">HGD76_14110</name>
</gene>
<organism evidence="7 8">
    <name type="scientific">Dolichospermum flos-aquae CCAP 1403/13F</name>
    <dbReference type="NCBI Taxonomy" id="315271"/>
    <lineage>
        <taxon>Bacteria</taxon>
        <taxon>Bacillati</taxon>
        <taxon>Cyanobacteriota</taxon>
        <taxon>Cyanophyceae</taxon>
        <taxon>Nostocales</taxon>
        <taxon>Aphanizomenonaceae</taxon>
        <taxon>Dolichospermum</taxon>
    </lineage>
</organism>
<dbReference type="AlphaFoldDB" id="A0A6H2C2F9"/>
<evidence type="ECO:0000256" key="3">
    <source>
        <dbReference type="ARBA" id="ARBA00022603"/>
    </source>
</evidence>
<dbReference type="SUPFAM" id="SSF53335">
    <property type="entry name" value="S-adenosyl-L-methionine-dependent methyltransferases"/>
    <property type="match status" value="1"/>
</dbReference>
<dbReference type="PANTHER" id="PTHR43648">
    <property type="entry name" value="ELECTRON TRANSFER FLAVOPROTEIN BETA SUBUNIT LYSINE METHYLTRANSFERASE"/>
    <property type="match status" value="1"/>
</dbReference>
<reference evidence="7 8" key="2">
    <citation type="submission" date="2020-04" db="EMBL/GenBank/DDBJ databases">
        <authorList>
            <person name="Fomenkov A."/>
            <person name="Anton B.P."/>
            <person name="Roberts R.J."/>
        </authorList>
    </citation>
    <scope>NUCLEOTIDE SEQUENCE [LARGE SCALE GENOMIC DNA]</scope>
    <source>
        <strain evidence="7 8">CCAP 1403/13f</strain>
    </source>
</reference>
<name>A0A6H2C2F9_DOLFA</name>
<dbReference type="PIRSF" id="PIRSF000401">
    <property type="entry name" value="RPL11_MTase"/>
    <property type="match status" value="1"/>
</dbReference>
<dbReference type="InterPro" id="IPR029063">
    <property type="entry name" value="SAM-dependent_MTases_sf"/>
</dbReference>
<dbReference type="InterPro" id="IPR050078">
    <property type="entry name" value="Ribosomal_L11_MeTrfase_PrmA"/>
</dbReference>
<dbReference type="InterPro" id="IPR004498">
    <property type="entry name" value="Ribosomal_PrmA_MeTrfase"/>
</dbReference>
<dbReference type="EMBL" id="CP051206">
    <property type="protein sequence ID" value="QJB45139.1"/>
    <property type="molecule type" value="Genomic_DNA"/>
</dbReference>
<keyword evidence="7" id="KW-0689">Ribosomal protein</keyword>
<dbReference type="KEGG" id="dfs:HGD76_14110"/>
<feature type="binding site" evidence="6">
    <location>
        <position position="195"/>
    </location>
    <ligand>
        <name>S-adenosyl-L-methionine</name>
        <dbReference type="ChEBI" id="CHEBI:59789"/>
    </ligand>
</feature>
<evidence type="ECO:0000313" key="7">
    <source>
        <dbReference type="EMBL" id="QJB45139.1"/>
    </source>
</evidence>
<dbReference type="Proteomes" id="UP000502433">
    <property type="component" value="Chromosome"/>
</dbReference>
<comment type="similarity">
    <text evidence="1 6">Belongs to the methyltransferase superfamily. PrmA family.</text>
</comment>
<dbReference type="Gene3D" id="3.40.50.150">
    <property type="entry name" value="Vaccinia Virus protein VP39"/>
    <property type="match status" value="1"/>
</dbReference>
<evidence type="ECO:0000256" key="2">
    <source>
        <dbReference type="ARBA" id="ARBA00022490"/>
    </source>
</evidence>
<comment type="catalytic activity">
    <reaction evidence="6">
        <text>L-lysyl-[protein] + 3 S-adenosyl-L-methionine = N(6),N(6),N(6)-trimethyl-L-lysyl-[protein] + 3 S-adenosyl-L-homocysteine + 3 H(+)</text>
        <dbReference type="Rhea" id="RHEA:54192"/>
        <dbReference type="Rhea" id="RHEA-COMP:9752"/>
        <dbReference type="Rhea" id="RHEA-COMP:13826"/>
        <dbReference type="ChEBI" id="CHEBI:15378"/>
        <dbReference type="ChEBI" id="CHEBI:29969"/>
        <dbReference type="ChEBI" id="CHEBI:57856"/>
        <dbReference type="ChEBI" id="CHEBI:59789"/>
        <dbReference type="ChEBI" id="CHEBI:61961"/>
    </reaction>
</comment>
<dbReference type="HAMAP" id="MF_00735">
    <property type="entry name" value="Methyltr_PrmA"/>
    <property type="match status" value="1"/>
</dbReference>
<proteinExistence type="inferred from homology"/>
<dbReference type="GO" id="GO:0008276">
    <property type="term" value="F:protein methyltransferase activity"/>
    <property type="evidence" value="ECO:0007669"/>
    <property type="project" value="UniProtKB-UniRule"/>
</dbReference>
<evidence type="ECO:0000256" key="6">
    <source>
        <dbReference type="HAMAP-Rule" id="MF_00735"/>
    </source>
</evidence>
<keyword evidence="3 6" id="KW-0489">Methyltransferase</keyword>
<dbReference type="RefSeq" id="WP_168696164.1">
    <property type="nucleotide sequence ID" value="NZ_CP051206.1"/>
</dbReference>
<keyword evidence="5 6" id="KW-0949">S-adenosyl-L-methionine</keyword>
<keyword evidence="7" id="KW-0687">Ribonucleoprotein</keyword>
<dbReference type="PANTHER" id="PTHR43648:SF1">
    <property type="entry name" value="ELECTRON TRANSFER FLAVOPROTEIN BETA SUBUNIT LYSINE METHYLTRANSFERASE"/>
    <property type="match status" value="1"/>
</dbReference>
<reference evidence="7 8" key="1">
    <citation type="submission" date="2020-04" db="EMBL/GenBank/DDBJ databases">
        <title>Genome-Wide Identification of 5-Methylcytosine Sites in Bacterial Genomes By High-Throughput Sequencing of MspJI Restriction Fragments.</title>
        <authorList>
            <person name="Wu V."/>
        </authorList>
    </citation>
    <scope>NUCLEOTIDE SEQUENCE [LARGE SCALE GENOMIC DNA]</scope>
    <source>
        <strain evidence="7 8">CCAP 1403/13f</strain>
    </source>
</reference>
<accession>A0A6H2C2F9</accession>
<dbReference type="CDD" id="cd02440">
    <property type="entry name" value="AdoMet_MTases"/>
    <property type="match status" value="1"/>
</dbReference>